<accession>A0ACC7MNY7</accession>
<protein>
    <submittedName>
        <fullName evidence="1">Phage abortive infection protein</fullName>
    </submittedName>
</protein>
<gene>
    <name evidence="1" type="ORF">ACJEBM_02995</name>
</gene>
<name>A0ACC7MNY7_9PSED</name>
<keyword evidence="2" id="KW-1185">Reference proteome</keyword>
<dbReference type="Proteomes" id="UP001622950">
    <property type="component" value="Unassembled WGS sequence"/>
</dbReference>
<evidence type="ECO:0000313" key="2">
    <source>
        <dbReference type="Proteomes" id="UP001622950"/>
    </source>
</evidence>
<reference evidence="1" key="1">
    <citation type="submission" date="2024-11" db="EMBL/GenBank/DDBJ databases">
        <authorList>
            <person name="Lucas J.A."/>
        </authorList>
    </citation>
    <scope>NUCLEOTIDE SEQUENCE</scope>
    <source>
        <strain evidence="1">Z 8.8</strain>
    </source>
</reference>
<comment type="caution">
    <text evidence="1">The sequence shown here is derived from an EMBL/GenBank/DDBJ whole genome shotgun (WGS) entry which is preliminary data.</text>
</comment>
<proteinExistence type="predicted"/>
<organism evidence="1 2">
    <name type="scientific">Pseudomonas neuropathica</name>
    <dbReference type="NCBI Taxonomy" id="2730425"/>
    <lineage>
        <taxon>Bacteria</taxon>
        <taxon>Pseudomonadati</taxon>
        <taxon>Pseudomonadota</taxon>
        <taxon>Gammaproteobacteria</taxon>
        <taxon>Pseudomonadales</taxon>
        <taxon>Pseudomonadaceae</taxon>
        <taxon>Pseudomonas</taxon>
    </lineage>
</organism>
<sequence>MTGGGNLDINRVFSRVREHKKSDKMMAAERVDWFTLDTKDLGYTNIMGAARSGEEVVSGFYASSFSSVSLPFYVCVIICILLFCYLLIGCSRRLNYRLGSSSKVALLLFMVFFVYVSFFITMLWGVPFGGVPEKLREGTFGDSFGTLNALFSGLAFSGVLITMLLQRKDLIESRAQVSNQQIESQFYNMLALQQSVVSGFDLKKKGELLCSGRDCFKAWYRFFETEFRESISPEYSKLDDAYELMWLKYQGDLSLYFRSLYSVFRFISESGHPDAPKFGGIVRSFLSDFELVVLYYNCLSAQGNGFKKYISEFKVFDNLDTNMLIDVGELDEFDARSFGANEAALYMRAIVGGPAKT</sequence>
<evidence type="ECO:0000313" key="1">
    <source>
        <dbReference type="EMBL" id="MFK9079644.1"/>
    </source>
</evidence>
<dbReference type="EMBL" id="JBJHQE010000003">
    <property type="protein sequence ID" value="MFK9079644.1"/>
    <property type="molecule type" value="Genomic_DNA"/>
</dbReference>